<sequence length="99" mass="11231">MTETAAMNLLRSLLAAHVHEVSILVLVSHPWVKPGFSVWSGVLPTMDLHFCIAFFLSRHEHPVVDADHRRFALEQPIGSRGMRMSVMYLWPRALAGLRN</sequence>
<dbReference type="AlphaFoldDB" id="A0A5C6CIR7"/>
<evidence type="ECO:0000313" key="1">
    <source>
        <dbReference type="EMBL" id="TWU23271.1"/>
    </source>
</evidence>
<gene>
    <name evidence="1" type="ORF">Pla52o_28070</name>
</gene>
<comment type="caution">
    <text evidence="1">The sequence shown here is derived from an EMBL/GenBank/DDBJ whole genome shotgun (WGS) entry which is preliminary data.</text>
</comment>
<organism evidence="1 2">
    <name type="scientific">Novipirellula galeiformis</name>
    <dbReference type="NCBI Taxonomy" id="2528004"/>
    <lineage>
        <taxon>Bacteria</taxon>
        <taxon>Pseudomonadati</taxon>
        <taxon>Planctomycetota</taxon>
        <taxon>Planctomycetia</taxon>
        <taxon>Pirellulales</taxon>
        <taxon>Pirellulaceae</taxon>
        <taxon>Novipirellula</taxon>
    </lineage>
</organism>
<keyword evidence="2" id="KW-1185">Reference proteome</keyword>
<name>A0A5C6CIR7_9BACT</name>
<protein>
    <submittedName>
        <fullName evidence="1">Uncharacterized protein</fullName>
    </submittedName>
</protein>
<proteinExistence type="predicted"/>
<accession>A0A5C6CIR7</accession>
<dbReference type="Proteomes" id="UP000316304">
    <property type="component" value="Unassembled WGS sequence"/>
</dbReference>
<reference evidence="1 2" key="1">
    <citation type="submission" date="2019-02" db="EMBL/GenBank/DDBJ databases">
        <title>Deep-cultivation of Planctomycetes and their phenomic and genomic characterization uncovers novel biology.</title>
        <authorList>
            <person name="Wiegand S."/>
            <person name="Jogler M."/>
            <person name="Boedeker C."/>
            <person name="Pinto D."/>
            <person name="Vollmers J."/>
            <person name="Rivas-Marin E."/>
            <person name="Kohn T."/>
            <person name="Peeters S.H."/>
            <person name="Heuer A."/>
            <person name="Rast P."/>
            <person name="Oberbeckmann S."/>
            <person name="Bunk B."/>
            <person name="Jeske O."/>
            <person name="Meyerdierks A."/>
            <person name="Storesund J.E."/>
            <person name="Kallscheuer N."/>
            <person name="Luecker S."/>
            <person name="Lage O.M."/>
            <person name="Pohl T."/>
            <person name="Merkel B.J."/>
            <person name="Hornburger P."/>
            <person name="Mueller R.-W."/>
            <person name="Bruemmer F."/>
            <person name="Labrenz M."/>
            <person name="Spormann A.M."/>
            <person name="Op Den Camp H."/>
            <person name="Overmann J."/>
            <person name="Amann R."/>
            <person name="Jetten M.S.M."/>
            <person name="Mascher T."/>
            <person name="Medema M.H."/>
            <person name="Devos D.P."/>
            <person name="Kaster A.-K."/>
            <person name="Ovreas L."/>
            <person name="Rohde M."/>
            <person name="Galperin M.Y."/>
            <person name="Jogler C."/>
        </authorList>
    </citation>
    <scope>NUCLEOTIDE SEQUENCE [LARGE SCALE GENOMIC DNA]</scope>
    <source>
        <strain evidence="1 2">Pla52o</strain>
    </source>
</reference>
<evidence type="ECO:0000313" key="2">
    <source>
        <dbReference type="Proteomes" id="UP000316304"/>
    </source>
</evidence>
<dbReference type="EMBL" id="SJPT01000004">
    <property type="protein sequence ID" value="TWU23271.1"/>
    <property type="molecule type" value="Genomic_DNA"/>
</dbReference>